<keyword evidence="2" id="KW-0472">Membrane</keyword>
<evidence type="ECO:0000313" key="3">
    <source>
        <dbReference type="EMBL" id="JAE03299.1"/>
    </source>
</evidence>
<reference evidence="3" key="1">
    <citation type="submission" date="2014-09" db="EMBL/GenBank/DDBJ databases">
        <authorList>
            <person name="Magalhaes I.L.F."/>
            <person name="Oliveira U."/>
            <person name="Santos F.R."/>
            <person name="Vidigal T.H.D.A."/>
            <person name="Brescovit A.D."/>
            <person name="Santos A.J."/>
        </authorList>
    </citation>
    <scope>NUCLEOTIDE SEQUENCE</scope>
    <source>
        <tissue evidence="3">Shoot tissue taken approximately 20 cm above the soil surface</tissue>
    </source>
</reference>
<keyword evidence="2" id="KW-1133">Transmembrane helix</keyword>
<evidence type="ECO:0000256" key="1">
    <source>
        <dbReference type="SAM" id="MobiDB-lite"/>
    </source>
</evidence>
<feature type="compositionally biased region" description="Low complexity" evidence="1">
    <location>
        <begin position="227"/>
        <end position="243"/>
    </location>
</feature>
<feature type="compositionally biased region" description="Polar residues" evidence="1">
    <location>
        <begin position="12"/>
        <end position="34"/>
    </location>
</feature>
<sequence length="317" mass="34176">MNSEPSARKSRSNSTRFLSNASPDGRFSGSSSAGLATRYAPMSPARMLTRVRPMAWSWYQRLPGGCRLGYAKGGEEKCGPVAAKPEVNQASEWPSEEECCTPPWRWTTVGTPRPGVAVARVGSHGRKWRAGRWLVHVTCVGTPCMASIVGPGTVAASLLAPKAKTRVAGRSRWNFQVVSYMPMVRLPATSPPPSATPYPRSLGMSGSSSTNFSSPLGSRRPPPPTLSSPQPSTTACNTNAATASKHAPTDLRLLSLIAATPSNLTDGVEEEEERREQIGGQGRWRRAQTLLLLLAQMFVSWFLVLVLFSGVIGERKI</sequence>
<feature type="compositionally biased region" description="Low complexity" evidence="1">
    <location>
        <begin position="201"/>
        <end position="219"/>
    </location>
</feature>
<organism evidence="3">
    <name type="scientific">Arundo donax</name>
    <name type="common">Giant reed</name>
    <name type="synonym">Donax arundinaceus</name>
    <dbReference type="NCBI Taxonomy" id="35708"/>
    <lineage>
        <taxon>Eukaryota</taxon>
        <taxon>Viridiplantae</taxon>
        <taxon>Streptophyta</taxon>
        <taxon>Embryophyta</taxon>
        <taxon>Tracheophyta</taxon>
        <taxon>Spermatophyta</taxon>
        <taxon>Magnoliopsida</taxon>
        <taxon>Liliopsida</taxon>
        <taxon>Poales</taxon>
        <taxon>Poaceae</taxon>
        <taxon>PACMAD clade</taxon>
        <taxon>Arundinoideae</taxon>
        <taxon>Arundineae</taxon>
        <taxon>Arundo</taxon>
    </lineage>
</organism>
<dbReference type="AlphaFoldDB" id="A0A0A9EWE5"/>
<protein>
    <submittedName>
        <fullName evidence="3">Uncharacterized protein</fullName>
    </submittedName>
</protein>
<proteinExistence type="predicted"/>
<name>A0A0A9EWE5_ARUDO</name>
<accession>A0A0A9EWE5</accession>
<keyword evidence="2" id="KW-0812">Transmembrane</keyword>
<dbReference type="EMBL" id="GBRH01194597">
    <property type="protein sequence ID" value="JAE03299.1"/>
    <property type="molecule type" value="Transcribed_RNA"/>
</dbReference>
<reference evidence="3" key="2">
    <citation type="journal article" date="2015" name="Data Brief">
        <title>Shoot transcriptome of the giant reed, Arundo donax.</title>
        <authorList>
            <person name="Barrero R.A."/>
            <person name="Guerrero F.D."/>
            <person name="Moolhuijzen P."/>
            <person name="Goolsby J.A."/>
            <person name="Tidwell J."/>
            <person name="Bellgard S.E."/>
            <person name="Bellgard M.I."/>
        </authorList>
    </citation>
    <scope>NUCLEOTIDE SEQUENCE</scope>
    <source>
        <tissue evidence="3">Shoot tissue taken approximately 20 cm above the soil surface</tissue>
    </source>
</reference>
<feature type="transmembrane region" description="Helical" evidence="2">
    <location>
        <begin position="290"/>
        <end position="312"/>
    </location>
</feature>
<evidence type="ECO:0000256" key="2">
    <source>
        <dbReference type="SAM" id="Phobius"/>
    </source>
</evidence>
<feature type="region of interest" description="Disordered" evidence="1">
    <location>
        <begin position="1"/>
        <end position="35"/>
    </location>
</feature>
<feature type="region of interest" description="Disordered" evidence="1">
    <location>
        <begin position="185"/>
        <end position="244"/>
    </location>
</feature>